<dbReference type="InterPro" id="IPR004358">
    <property type="entry name" value="Sig_transdc_His_kin-like_C"/>
</dbReference>
<evidence type="ECO:0000256" key="7">
    <source>
        <dbReference type="ARBA" id="ARBA00022840"/>
    </source>
</evidence>
<dbReference type="Gene3D" id="3.30.565.10">
    <property type="entry name" value="Histidine kinase-like ATPase, C-terminal domain"/>
    <property type="match status" value="1"/>
</dbReference>
<dbReference type="SMART" id="SM00387">
    <property type="entry name" value="HATPase_c"/>
    <property type="match status" value="1"/>
</dbReference>
<evidence type="ECO:0000256" key="5">
    <source>
        <dbReference type="ARBA" id="ARBA00022741"/>
    </source>
</evidence>
<proteinExistence type="predicted"/>
<dbReference type="InterPro" id="IPR003661">
    <property type="entry name" value="HisK_dim/P_dom"/>
</dbReference>
<dbReference type="SMART" id="SM00388">
    <property type="entry name" value="HisKA"/>
    <property type="match status" value="1"/>
</dbReference>
<keyword evidence="8" id="KW-0902">Two-component regulatory system</keyword>
<dbReference type="SUPFAM" id="SSF47384">
    <property type="entry name" value="Homodimeric domain of signal transducing histidine kinase"/>
    <property type="match status" value="1"/>
</dbReference>
<feature type="domain" description="Histidine kinase" evidence="9">
    <location>
        <begin position="153"/>
        <end position="359"/>
    </location>
</feature>
<keyword evidence="6" id="KW-0418">Kinase</keyword>
<dbReference type="Gene3D" id="1.10.287.130">
    <property type="match status" value="1"/>
</dbReference>
<dbReference type="GO" id="GO:0005524">
    <property type="term" value="F:ATP binding"/>
    <property type="evidence" value="ECO:0007669"/>
    <property type="project" value="UniProtKB-KW"/>
</dbReference>
<dbReference type="InterPro" id="IPR003594">
    <property type="entry name" value="HATPase_dom"/>
</dbReference>
<accession>A0A9D2KAW9</accession>
<dbReference type="SUPFAM" id="SSF55874">
    <property type="entry name" value="ATPase domain of HSP90 chaperone/DNA topoisomerase II/histidine kinase"/>
    <property type="match status" value="1"/>
</dbReference>
<dbReference type="Pfam" id="PF00512">
    <property type="entry name" value="HisKA"/>
    <property type="match status" value="1"/>
</dbReference>
<comment type="caution">
    <text evidence="10">The sequence shown here is derived from an EMBL/GenBank/DDBJ whole genome shotgun (WGS) entry which is preliminary data.</text>
</comment>
<keyword evidence="4" id="KW-0808">Transferase</keyword>
<evidence type="ECO:0000313" key="10">
    <source>
        <dbReference type="EMBL" id="HIZ88491.1"/>
    </source>
</evidence>
<keyword evidence="7 10" id="KW-0067">ATP-binding</keyword>
<evidence type="ECO:0000256" key="8">
    <source>
        <dbReference type="ARBA" id="ARBA00023012"/>
    </source>
</evidence>
<evidence type="ECO:0000313" key="11">
    <source>
        <dbReference type="Proteomes" id="UP000824176"/>
    </source>
</evidence>
<reference evidence="10" key="1">
    <citation type="journal article" date="2021" name="PeerJ">
        <title>Extensive microbial diversity within the chicken gut microbiome revealed by metagenomics and culture.</title>
        <authorList>
            <person name="Gilroy R."/>
            <person name="Ravi A."/>
            <person name="Getino M."/>
            <person name="Pursley I."/>
            <person name="Horton D.L."/>
            <person name="Alikhan N.F."/>
            <person name="Baker D."/>
            <person name="Gharbi K."/>
            <person name="Hall N."/>
            <person name="Watson M."/>
            <person name="Adriaenssens E.M."/>
            <person name="Foster-Nyarko E."/>
            <person name="Jarju S."/>
            <person name="Secka A."/>
            <person name="Antonio M."/>
            <person name="Oren A."/>
            <person name="Chaudhuri R.R."/>
            <person name="La Ragione R."/>
            <person name="Hildebrand F."/>
            <person name="Pallen M.J."/>
        </authorList>
    </citation>
    <scope>NUCLEOTIDE SEQUENCE</scope>
    <source>
        <strain evidence="10">ChiW4-1371</strain>
    </source>
</reference>
<dbReference type="Proteomes" id="UP000824176">
    <property type="component" value="Unassembled WGS sequence"/>
</dbReference>
<sequence length="369" mass="41431">MSDIQNIDVNLLKEVVDAVNRTTESLKESYALLQKKLEQTQGLLDSVLDNTNSAIIAQDNKNGVFLKNRKAKELIEELGYEKVFQILSSFPSTGVHDYDDEGRRYFRLSVSALKSEDSEGFVYVMDDITRLKKFEQEKQRNERLRIMGEMAANIAHEVRNPLGSIELYASLLSRDLEQEPDKKRLTTSIIKGVRTINAVISNTLLFAKEIKINPSNHVLVDIVDEVVLYLQHIIRDKKVKVINKLDEEHIVYCDEDMFKQVIMNLIGNAVDAVGQGGEIVVTSEMTEKETILHIRDNGHGIDEDMLSRLFMPFQTTKAKGTGLGLSISYKIIKAHGGDITAESNGKDYTMFTVTLPSAESADEGGESND</sequence>
<dbReference type="AlphaFoldDB" id="A0A9D2KAW9"/>
<dbReference type="EC" id="2.7.13.3" evidence="2"/>
<keyword evidence="5" id="KW-0547">Nucleotide-binding</keyword>
<evidence type="ECO:0000256" key="3">
    <source>
        <dbReference type="ARBA" id="ARBA00022553"/>
    </source>
</evidence>
<keyword evidence="3" id="KW-0597">Phosphoprotein</keyword>
<reference evidence="10" key="2">
    <citation type="submission" date="2021-04" db="EMBL/GenBank/DDBJ databases">
        <authorList>
            <person name="Gilroy R."/>
        </authorList>
    </citation>
    <scope>NUCLEOTIDE SEQUENCE</scope>
    <source>
        <strain evidence="10">ChiW4-1371</strain>
    </source>
</reference>
<evidence type="ECO:0000256" key="4">
    <source>
        <dbReference type="ARBA" id="ARBA00022679"/>
    </source>
</evidence>
<evidence type="ECO:0000259" key="9">
    <source>
        <dbReference type="PROSITE" id="PS50109"/>
    </source>
</evidence>
<evidence type="ECO:0000256" key="1">
    <source>
        <dbReference type="ARBA" id="ARBA00000085"/>
    </source>
</evidence>
<dbReference type="PRINTS" id="PR00344">
    <property type="entry name" value="BCTRLSENSOR"/>
</dbReference>
<comment type="catalytic activity">
    <reaction evidence="1">
        <text>ATP + protein L-histidine = ADP + protein N-phospho-L-histidine.</text>
        <dbReference type="EC" id="2.7.13.3"/>
    </reaction>
</comment>
<evidence type="ECO:0000256" key="6">
    <source>
        <dbReference type="ARBA" id="ARBA00022777"/>
    </source>
</evidence>
<gene>
    <name evidence="10" type="ORF">H9804_00970</name>
</gene>
<dbReference type="Pfam" id="PF02518">
    <property type="entry name" value="HATPase_c"/>
    <property type="match status" value="1"/>
</dbReference>
<protein>
    <recommendedName>
        <fullName evidence="2">histidine kinase</fullName>
        <ecNumber evidence="2">2.7.13.3</ecNumber>
    </recommendedName>
</protein>
<dbReference type="PROSITE" id="PS50109">
    <property type="entry name" value="HIS_KIN"/>
    <property type="match status" value="1"/>
</dbReference>
<dbReference type="EMBL" id="DXAQ01000015">
    <property type="protein sequence ID" value="HIZ88491.1"/>
    <property type="molecule type" value="Genomic_DNA"/>
</dbReference>
<dbReference type="InterPro" id="IPR036097">
    <property type="entry name" value="HisK_dim/P_sf"/>
</dbReference>
<dbReference type="InterPro" id="IPR005467">
    <property type="entry name" value="His_kinase_dom"/>
</dbReference>
<dbReference type="GO" id="GO:0000155">
    <property type="term" value="F:phosphorelay sensor kinase activity"/>
    <property type="evidence" value="ECO:0007669"/>
    <property type="project" value="InterPro"/>
</dbReference>
<organism evidence="10 11">
    <name type="scientific">Candidatus Mucispirillum faecigallinarum</name>
    <dbReference type="NCBI Taxonomy" id="2838699"/>
    <lineage>
        <taxon>Bacteria</taxon>
        <taxon>Pseudomonadati</taxon>
        <taxon>Deferribacterota</taxon>
        <taxon>Deferribacteres</taxon>
        <taxon>Deferribacterales</taxon>
        <taxon>Mucispirillaceae</taxon>
        <taxon>Mucispirillum</taxon>
    </lineage>
</organism>
<dbReference type="PANTHER" id="PTHR43065:SF10">
    <property type="entry name" value="PEROXIDE STRESS-ACTIVATED HISTIDINE KINASE MAK3"/>
    <property type="match status" value="1"/>
</dbReference>
<dbReference type="InterPro" id="IPR036890">
    <property type="entry name" value="HATPase_C_sf"/>
</dbReference>
<dbReference type="PANTHER" id="PTHR43065">
    <property type="entry name" value="SENSOR HISTIDINE KINASE"/>
    <property type="match status" value="1"/>
</dbReference>
<name>A0A9D2KAW9_9BACT</name>
<dbReference type="CDD" id="cd00082">
    <property type="entry name" value="HisKA"/>
    <property type="match status" value="1"/>
</dbReference>
<evidence type="ECO:0000256" key="2">
    <source>
        <dbReference type="ARBA" id="ARBA00012438"/>
    </source>
</evidence>